<keyword evidence="2" id="KW-1185">Reference proteome</keyword>
<reference evidence="1 2" key="1">
    <citation type="submission" date="2018-07" db="EMBL/GenBank/DDBJ databases">
        <title>Genomic Encyclopedia of Type Strains, Phase IV (KMG-IV): sequencing the most valuable type-strain genomes for metagenomic binning, comparative biology and taxonomic classification.</title>
        <authorList>
            <person name="Goeker M."/>
        </authorList>
    </citation>
    <scope>NUCLEOTIDE SEQUENCE [LARGE SCALE GENOMIC DNA]</scope>
    <source>
        <strain evidence="1 2">DSM 14324</strain>
    </source>
</reference>
<comment type="caution">
    <text evidence="1">The sequence shown here is derived from an EMBL/GenBank/DDBJ whole genome shotgun (WGS) entry which is preliminary data.</text>
</comment>
<name>A0A3D9DVZ1_9GAMM</name>
<sequence length="71" mass="8061">MRMIRVVFFQNDAPIDHPFCNSEGVMELPSVPRVGEDMMFDGHVVKIINVTWVLGEQDFDVRADLVATPVE</sequence>
<dbReference type="Proteomes" id="UP000256334">
    <property type="component" value="Unassembled WGS sequence"/>
</dbReference>
<organism evidence="1 2">
    <name type="scientific">Kushneria indalinina DSM 14324</name>
    <dbReference type="NCBI Taxonomy" id="1122140"/>
    <lineage>
        <taxon>Bacteria</taxon>
        <taxon>Pseudomonadati</taxon>
        <taxon>Pseudomonadota</taxon>
        <taxon>Gammaproteobacteria</taxon>
        <taxon>Oceanospirillales</taxon>
        <taxon>Halomonadaceae</taxon>
        <taxon>Kushneria</taxon>
    </lineage>
</organism>
<dbReference type="AlphaFoldDB" id="A0A3D9DVZ1"/>
<accession>A0A3D9DVZ1</accession>
<proteinExistence type="predicted"/>
<protein>
    <submittedName>
        <fullName evidence="1">Uncharacterized protein</fullName>
    </submittedName>
</protein>
<evidence type="ECO:0000313" key="2">
    <source>
        <dbReference type="Proteomes" id="UP000256334"/>
    </source>
</evidence>
<gene>
    <name evidence="1" type="ORF">C8D72_1654</name>
</gene>
<dbReference type="EMBL" id="QRDJ01000007">
    <property type="protein sequence ID" value="REC94825.1"/>
    <property type="molecule type" value="Genomic_DNA"/>
</dbReference>
<evidence type="ECO:0000313" key="1">
    <source>
        <dbReference type="EMBL" id="REC94825.1"/>
    </source>
</evidence>